<feature type="transmembrane region" description="Helical" evidence="9">
    <location>
        <begin position="246"/>
        <end position="267"/>
    </location>
</feature>
<feature type="transmembrane region" description="Helical" evidence="9">
    <location>
        <begin position="287"/>
        <end position="307"/>
    </location>
</feature>
<feature type="region of interest" description="Disordered" evidence="8">
    <location>
        <begin position="186"/>
        <end position="208"/>
    </location>
</feature>
<dbReference type="PROSITE" id="PS50850">
    <property type="entry name" value="MFS"/>
    <property type="match status" value="1"/>
</dbReference>
<keyword evidence="4" id="KW-0769">Symport</keyword>
<comment type="subcellular location">
    <subcellularLocation>
        <location evidence="1">Membrane</location>
        <topology evidence="1">Multi-pass membrane protein</topology>
    </subcellularLocation>
</comment>
<evidence type="ECO:0000313" key="11">
    <source>
        <dbReference type="EMBL" id="KIZ02030.1"/>
    </source>
</evidence>
<dbReference type="InterPro" id="IPR050382">
    <property type="entry name" value="MFS_Na/Anion_cotransporter"/>
</dbReference>
<dbReference type="OrthoDB" id="2250022at2759"/>
<keyword evidence="3 9" id="KW-0812">Transmembrane</keyword>
<evidence type="ECO:0000259" key="10">
    <source>
        <dbReference type="PROSITE" id="PS50850"/>
    </source>
</evidence>
<evidence type="ECO:0000256" key="7">
    <source>
        <dbReference type="ARBA" id="ARBA00024362"/>
    </source>
</evidence>
<dbReference type="AlphaFoldDB" id="A0A0D2MFX9"/>
<dbReference type="Gene3D" id="1.20.1250.20">
    <property type="entry name" value="MFS general substrate transporter like domains"/>
    <property type="match status" value="2"/>
</dbReference>
<keyword evidence="2" id="KW-0813">Transport</keyword>
<protein>
    <submittedName>
        <fullName evidence="11">Major facilitator superfamily transporter</fullName>
    </submittedName>
</protein>
<feature type="transmembrane region" description="Helical" evidence="9">
    <location>
        <begin position="319"/>
        <end position="337"/>
    </location>
</feature>
<organism evidence="11 12">
    <name type="scientific">Monoraphidium neglectum</name>
    <dbReference type="NCBI Taxonomy" id="145388"/>
    <lineage>
        <taxon>Eukaryota</taxon>
        <taxon>Viridiplantae</taxon>
        <taxon>Chlorophyta</taxon>
        <taxon>core chlorophytes</taxon>
        <taxon>Chlorophyceae</taxon>
        <taxon>CS clade</taxon>
        <taxon>Sphaeropleales</taxon>
        <taxon>Selenastraceae</taxon>
        <taxon>Monoraphidium</taxon>
    </lineage>
</organism>
<evidence type="ECO:0000256" key="5">
    <source>
        <dbReference type="ARBA" id="ARBA00022989"/>
    </source>
</evidence>
<dbReference type="FunFam" id="1.20.1250.20:FF:000003">
    <property type="entry name" value="Solute carrier family 17 member 3"/>
    <property type="match status" value="1"/>
</dbReference>
<feature type="transmembrane region" description="Helical" evidence="9">
    <location>
        <begin position="139"/>
        <end position="158"/>
    </location>
</feature>
<evidence type="ECO:0000256" key="3">
    <source>
        <dbReference type="ARBA" id="ARBA00022692"/>
    </source>
</evidence>
<dbReference type="Pfam" id="PF07690">
    <property type="entry name" value="MFS_1"/>
    <property type="match status" value="1"/>
</dbReference>
<feature type="domain" description="Major facilitator superfamily (MFS) profile" evidence="10">
    <location>
        <begin position="1"/>
        <end position="436"/>
    </location>
</feature>
<sequence>MSTAIIPMSQDLGWDKAYQGVVLSAFFAGYATTQILGGALSDRYGGKAVLAGGVALWSLFTGLTPQAAAGGAAPLLAARVLLGVGEGVAFPAVHSIISRNVPTERQSTAVGVVTAASYVGTALAFGVSPTLISKLGWQAVFYLFGALALLWLPVWWPVRETPPRPGSSAAKAAAAARAADEEAQSLLSSGGPASPADGGAAPGDAAAGKALGRQTPLGAGASASAAEGGSASTIATLRLLLAQREVWAICLCQYCQSYGMYGLLTWLPTFFSDYYGVEVGDLGGFTLLPYVVQGGVGAASGALADKMIASGWDVRRTRVLLQVVGMLGPAACLLLAVSPGLGIGATSASALITLGLGLSALTLGGVSANHLDICPRHAGMVFGAGNTAATLAGLVAVPLTGVLLDRTGSWVAVFSVVGVHYLAGSLVWAAWAGGKQLPQDLEAPAAPAGAGAGAP</sequence>
<dbReference type="InterPro" id="IPR011701">
    <property type="entry name" value="MFS"/>
</dbReference>
<dbReference type="PANTHER" id="PTHR11662">
    <property type="entry name" value="SOLUTE CARRIER FAMILY 17"/>
    <property type="match status" value="1"/>
</dbReference>
<evidence type="ECO:0000256" key="2">
    <source>
        <dbReference type="ARBA" id="ARBA00022448"/>
    </source>
</evidence>
<keyword evidence="5 9" id="KW-1133">Transmembrane helix</keyword>
<evidence type="ECO:0000256" key="1">
    <source>
        <dbReference type="ARBA" id="ARBA00004141"/>
    </source>
</evidence>
<feature type="transmembrane region" description="Helical" evidence="9">
    <location>
        <begin position="410"/>
        <end position="431"/>
    </location>
</feature>
<feature type="transmembrane region" description="Helical" evidence="9">
    <location>
        <begin position="378"/>
        <end position="404"/>
    </location>
</feature>
<evidence type="ECO:0000256" key="6">
    <source>
        <dbReference type="ARBA" id="ARBA00023136"/>
    </source>
</evidence>
<feature type="transmembrane region" description="Helical" evidence="9">
    <location>
        <begin position="343"/>
        <end position="366"/>
    </location>
</feature>
<feature type="compositionally biased region" description="Low complexity" evidence="8">
    <location>
        <begin position="188"/>
        <end position="208"/>
    </location>
</feature>
<dbReference type="RefSeq" id="XP_013901049.1">
    <property type="nucleotide sequence ID" value="XM_014045595.1"/>
</dbReference>
<dbReference type="PANTHER" id="PTHR11662:SF446">
    <property type="entry name" value="SODIUM-DEPENDENT PHOSPHATE TRANSPORT PROTEIN 1, CHLOROPLASTIC"/>
    <property type="match status" value="1"/>
</dbReference>
<dbReference type="InterPro" id="IPR020846">
    <property type="entry name" value="MFS_dom"/>
</dbReference>
<reference evidence="11 12" key="1">
    <citation type="journal article" date="2013" name="BMC Genomics">
        <title>Reconstruction of the lipid metabolism for the microalga Monoraphidium neglectum from its genome sequence reveals characteristics suitable for biofuel production.</title>
        <authorList>
            <person name="Bogen C."/>
            <person name="Al-Dilaimi A."/>
            <person name="Albersmeier A."/>
            <person name="Wichmann J."/>
            <person name="Grundmann M."/>
            <person name="Rupp O."/>
            <person name="Lauersen K.J."/>
            <person name="Blifernez-Klassen O."/>
            <person name="Kalinowski J."/>
            <person name="Goesmann A."/>
            <person name="Mussgnug J.H."/>
            <person name="Kruse O."/>
        </authorList>
    </citation>
    <scope>NUCLEOTIDE SEQUENCE [LARGE SCALE GENOMIC DNA]</scope>
    <source>
        <strain evidence="11 12">SAG 48.87</strain>
    </source>
</reference>
<dbReference type="InterPro" id="IPR036259">
    <property type="entry name" value="MFS_trans_sf"/>
</dbReference>
<dbReference type="GeneID" id="25738804"/>
<evidence type="ECO:0000256" key="9">
    <source>
        <dbReference type="SAM" id="Phobius"/>
    </source>
</evidence>
<evidence type="ECO:0000256" key="4">
    <source>
        <dbReference type="ARBA" id="ARBA00022847"/>
    </source>
</evidence>
<feature type="transmembrane region" description="Helical" evidence="9">
    <location>
        <begin position="109"/>
        <end position="127"/>
    </location>
</feature>
<evidence type="ECO:0000313" key="12">
    <source>
        <dbReference type="Proteomes" id="UP000054498"/>
    </source>
</evidence>
<feature type="transmembrane region" description="Helical" evidence="9">
    <location>
        <begin position="48"/>
        <end position="69"/>
    </location>
</feature>
<keyword evidence="6 9" id="KW-0472">Membrane</keyword>
<evidence type="ECO:0000256" key="8">
    <source>
        <dbReference type="SAM" id="MobiDB-lite"/>
    </source>
</evidence>
<comment type="similarity">
    <text evidence="7">Belongs to the major facilitator superfamily. Sodium/anion cotransporter (TC 2.A.1.14) family.</text>
</comment>
<feature type="transmembrane region" description="Helical" evidence="9">
    <location>
        <begin position="17"/>
        <end position="36"/>
    </location>
</feature>
<dbReference type="GO" id="GO:0015293">
    <property type="term" value="F:symporter activity"/>
    <property type="evidence" value="ECO:0007669"/>
    <property type="project" value="UniProtKB-KW"/>
</dbReference>
<gene>
    <name evidence="11" type="ORF">MNEG_5927</name>
</gene>
<dbReference type="KEGG" id="mng:MNEG_5927"/>
<dbReference type="Proteomes" id="UP000054498">
    <property type="component" value="Unassembled WGS sequence"/>
</dbReference>
<dbReference type="GO" id="GO:0016020">
    <property type="term" value="C:membrane"/>
    <property type="evidence" value="ECO:0007669"/>
    <property type="project" value="UniProtKB-SubCell"/>
</dbReference>
<dbReference type="EMBL" id="KK101138">
    <property type="protein sequence ID" value="KIZ02030.1"/>
    <property type="molecule type" value="Genomic_DNA"/>
</dbReference>
<keyword evidence="12" id="KW-1185">Reference proteome</keyword>
<feature type="transmembrane region" description="Helical" evidence="9">
    <location>
        <begin position="75"/>
        <end position="97"/>
    </location>
</feature>
<proteinExistence type="inferred from homology"/>
<name>A0A0D2MFX9_9CHLO</name>
<dbReference type="STRING" id="145388.A0A0D2MFX9"/>
<dbReference type="SUPFAM" id="SSF103473">
    <property type="entry name" value="MFS general substrate transporter"/>
    <property type="match status" value="1"/>
</dbReference>
<accession>A0A0D2MFX9</accession>